<keyword evidence="12" id="KW-1185">Reference proteome</keyword>
<evidence type="ECO:0000256" key="4">
    <source>
        <dbReference type="ARBA" id="ARBA00023277"/>
    </source>
</evidence>
<organism evidence="11 12">
    <name type="scientific">Gigaspora margarita</name>
    <dbReference type="NCBI Taxonomy" id="4874"/>
    <lineage>
        <taxon>Eukaryota</taxon>
        <taxon>Fungi</taxon>
        <taxon>Fungi incertae sedis</taxon>
        <taxon>Mucoromycota</taxon>
        <taxon>Glomeromycotina</taxon>
        <taxon>Glomeromycetes</taxon>
        <taxon>Diversisporales</taxon>
        <taxon>Gigasporaceae</taxon>
        <taxon>Gigaspora</taxon>
    </lineage>
</organism>
<evidence type="ECO:0000256" key="1">
    <source>
        <dbReference type="ARBA" id="ARBA00000822"/>
    </source>
</evidence>
<keyword evidence="5 7" id="KW-0326">Glycosidase</keyword>
<evidence type="ECO:0000256" key="7">
    <source>
        <dbReference type="RuleBase" id="RU000489"/>
    </source>
</evidence>
<evidence type="ECO:0000256" key="2">
    <source>
        <dbReference type="ARBA" id="ARBA00022801"/>
    </source>
</evidence>
<dbReference type="InterPro" id="IPR011583">
    <property type="entry name" value="Chitinase_II/V-like_cat"/>
</dbReference>
<keyword evidence="2 7" id="KW-0378">Hydrolase</keyword>
<feature type="domain" description="GH18" evidence="10">
    <location>
        <begin position="95"/>
        <end position="473"/>
    </location>
</feature>
<dbReference type="InterPro" id="IPR029070">
    <property type="entry name" value="Chitinase_insertion_sf"/>
</dbReference>
<dbReference type="InterPro" id="IPR050314">
    <property type="entry name" value="Glycosyl_Hydrlase_18"/>
</dbReference>
<dbReference type="OrthoDB" id="76388at2759"/>
<proteinExistence type="inferred from homology"/>
<accession>A0A8H4ADA9</accession>
<evidence type="ECO:0000256" key="6">
    <source>
        <dbReference type="ARBA" id="ARBA00023326"/>
    </source>
</evidence>
<reference evidence="11 12" key="1">
    <citation type="journal article" date="2019" name="Environ. Microbiol.">
        <title>At the nexus of three kingdoms: the genome of the mycorrhizal fungus Gigaspora margarita provides insights into plant, endobacterial and fungal interactions.</title>
        <authorList>
            <person name="Venice F."/>
            <person name="Ghignone S."/>
            <person name="Salvioli di Fossalunga A."/>
            <person name="Amselem J."/>
            <person name="Novero M."/>
            <person name="Xianan X."/>
            <person name="Sedzielewska Toro K."/>
            <person name="Morin E."/>
            <person name="Lipzen A."/>
            <person name="Grigoriev I.V."/>
            <person name="Henrissat B."/>
            <person name="Martin F.M."/>
            <person name="Bonfante P."/>
        </authorList>
    </citation>
    <scope>NUCLEOTIDE SEQUENCE [LARGE SCALE GENOMIC DNA]</scope>
    <source>
        <strain evidence="11 12">BEG34</strain>
    </source>
</reference>
<name>A0A8H4ADA9_GIGMA</name>
<sequence length="547" mass="59051">MLKYCYSFFHNIMLSNLAFVVIYLYTIQLVYPQTTVSPIQTSNPTNTLPTAAFTSNTISNAISNAIPSAISSATPSAIPSANPKSTSSVSTNGNKVIVVYYSYWKRSFLAENNLPWTKITHVNFAFAIVDAQFNPVLDAQTRIVLSALVTYAHVAKVKVLLSVGGWTGSQYFSTLASNAASRATFINATVSIINQLNLDGVDIDWEYPGRQGMICNAVNQKDDANNFLTLLTELRAALGNDKLLTLAVSTSPFNGPNGTISDVSSFAKLVDWVNIMAYDVSVSDGNTESWVQLTGPNAPFDIPDSTTNRASFKSSISNWMNAGMPSSKIVMGVEFMGRAQTALEPMSTSQYVKRDPVVPEGDQSDQMSTDSCPGANSSYSGIWTWGNLRQQGLLSCTLEGSSSWKRNFDNITQTPWLYNSDTNIYISYDDPKSLYVKATYTKQQGLRGMAVWEISDDNGQELLNTIQVLNKNIASPTNDCSSSSGGGGGSGSGSYHKLALSGPAIAGITLGLATLLSIATFIYYWYKNKTAAVIGPANGKVSENDEA</sequence>
<comment type="catalytic activity">
    <reaction evidence="1">
        <text>Random endo-hydrolysis of N-acetyl-beta-D-glucosaminide (1-&gt;4)-beta-linkages in chitin and chitodextrins.</text>
        <dbReference type="EC" id="3.2.1.14"/>
    </reaction>
</comment>
<feature type="transmembrane region" description="Helical" evidence="9">
    <location>
        <begin position="12"/>
        <end position="31"/>
    </location>
</feature>
<dbReference type="InterPro" id="IPR017853">
    <property type="entry name" value="GH"/>
</dbReference>
<dbReference type="PANTHER" id="PTHR11177">
    <property type="entry name" value="CHITINASE"/>
    <property type="match status" value="1"/>
</dbReference>
<dbReference type="EMBL" id="WTPW01000767">
    <property type="protein sequence ID" value="KAF0482054.1"/>
    <property type="molecule type" value="Genomic_DNA"/>
</dbReference>
<evidence type="ECO:0000256" key="3">
    <source>
        <dbReference type="ARBA" id="ARBA00023024"/>
    </source>
</evidence>
<dbReference type="GO" id="GO:0006032">
    <property type="term" value="P:chitin catabolic process"/>
    <property type="evidence" value="ECO:0007669"/>
    <property type="project" value="UniProtKB-KW"/>
</dbReference>
<dbReference type="Proteomes" id="UP000439903">
    <property type="component" value="Unassembled WGS sequence"/>
</dbReference>
<dbReference type="PROSITE" id="PS51910">
    <property type="entry name" value="GH18_2"/>
    <property type="match status" value="1"/>
</dbReference>
<evidence type="ECO:0000313" key="11">
    <source>
        <dbReference type="EMBL" id="KAF0482054.1"/>
    </source>
</evidence>
<dbReference type="GO" id="GO:0008061">
    <property type="term" value="F:chitin binding"/>
    <property type="evidence" value="ECO:0007669"/>
    <property type="project" value="InterPro"/>
</dbReference>
<dbReference type="PANTHER" id="PTHR11177:SF392">
    <property type="entry name" value="HAP41P"/>
    <property type="match status" value="1"/>
</dbReference>
<feature type="transmembrane region" description="Helical" evidence="9">
    <location>
        <begin position="504"/>
        <end position="526"/>
    </location>
</feature>
<dbReference type="Gene3D" id="3.10.50.10">
    <property type="match status" value="1"/>
</dbReference>
<evidence type="ECO:0000259" key="10">
    <source>
        <dbReference type="PROSITE" id="PS51910"/>
    </source>
</evidence>
<protein>
    <submittedName>
        <fullName evidence="11">Chitinase</fullName>
    </submittedName>
</protein>
<dbReference type="GO" id="GO:0005576">
    <property type="term" value="C:extracellular region"/>
    <property type="evidence" value="ECO:0007669"/>
    <property type="project" value="TreeGrafter"/>
</dbReference>
<dbReference type="Gene3D" id="3.20.20.80">
    <property type="entry name" value="Glycosidases"/>
    <property type="match status" value="1"/>
</dbReference>
<keyword evidence="9" id="KW-0812">Transmembrane</keyword>
<dbReference type="SUPFAM" id="SSF54556">
    <property type="entry name" value="Chitinase insertion domain"/>
    <property type="match status" value="1"/>
</dbReference>
<dbReference type="Pfam" id="PF00704">
    <property type="entry name" value="Glyco_hydro_18"/>
    <property type="match status" value="1"/>
</dbReference>
<gene>
    <name evidence="11" type="ORF">F8M41_023515</name>
</gene>
<keyword evidence="9" id="KW-0472">Membrane</keyword>
<evidence type="ECO:0000256" key="5">
    <source>
        <dbReference type="ARBA" id="ARBA00023295"/>
    </source>
</evidence>
<dbReference type="PROSITE" id="PS01095">
    <property type="entry name" value="GH18_1"/>
    <property type="match status" value="1"/>
</dbReference>
<dbReference type="SUPFAM" id="SSF51445">
    <property type="entry name" value="(Trans)glycosidases"/>
    <property type="match status" value="1"/>
</dbReference>
<dbReference type="SMART" id="SM00636">
    <property type="entry name" value="Glyco_18"/>
    <property type="match status" value="1"/>
</dbReference>
<dbReference type="InterPro" id="IPR001223">
    <property type="entry name" value="Glyco_hydro18_cat"/>
</dbReference>
<dbReference type="AlphaFoldDB" id="A0A8H4ADA9"/>
<keyword evidence="6" id="KW-0624">Polysaccharide degradation</keyword>
<evidence type="ECO:0000256" key="8">
    <source>
        <dbReference type="RuleBase" id="RU004453"/>
    </source>
</evidence>
<keyword evidence="3" id="KW-0146">Chitin degradation</keyword>
<comment type="similarity">
    <text evidence="8">Belongs to the glycosyl hydrolase 18 family.</text>
</comment>
<evidence type="ECO:0000313" key="12">
    <source>
        <dbReference type="Proteomes" id="UP000439903"/>
    </source>
</evidence>
<keyword evidence="4" id="KW-0119">Carbohydrate metabolism</keyword>
<dbReference type="GO" id="GO:0000272">
    <property type="term" value="P:polysaccharide catabolic process"/>
    <property type="evidence" value="ECO:0007669"/>
    <property type="project" value="UniProtKB-KW"/>
</dbReference>
<comment type="caution">
    <text evidence="11">The sequence shown here is derived from an EMBL/GenBank/DDBJ whole genome shotgun (WGS) entry which is preliminary data.</text>
</comment>
<dbReference type="InterPro" id="IPR001579">
    <property type="entry name" value="Glyco_hydro_18_chit_AS"/>
</dbReference>
<keyword evidence="9" id="KW-1133">Transmembrane helix</keyword>
<evidence type="ECO:0000256" key="9">
    <source>
        <dbReference type="SAM" id="Phobius"/>
    </source>
</evidence>
<dbReference type="GO" id="GO:0008843">
    <property type="term" value="F:endochitinase activity"/>
    <property type="evidence" value="ECO:0007669"/>
    <property type="project" value="UniProtKB-EC"/>
</dbReference>